<proteinExistence type="predicted"/>
<accession>A0ABD4Z7L8</accession>
<evidence type="ECO:0000313" key="2">
    <source>
        <dbReference type="Proteomes" id="UP001529235"/>
    </source>
</evidence>
<dbReference type="EMBL" id="JASNVW010000007">
    <property type="protein sequence ID" value="MDK6029347.1"/>
    <property type="molecule type" value="Genomic_DNA"/>
</dbReference>
<keyword evidence="2" id="KW-1185">Reference proteome</keyword>
<evidence type="ECO:0000313" key="1">
    <source>
        <dbReference type="EMBL" id="MDK6029347.1"/>
    </source>
</evidence>
<dbReference type="Gene3D" id="1.20.120.520">
    <property type="entry name" value="nmb1532 protein domain like"/>
    <property type="match status" value="1"/>
</dbReference>
<protein>
    <recommendedName>
        <fullName evidence="3">Hemerythrin-like domain-containing protein</fullName>
    </recommendedName>
</protein>
<dbReference type="Proteomes" id="UP001529235">
    <property type="component" value="Unassembled WGS sequence"/>
</dbReference>
<gene>
    <name evidence="1" type="ORF">QPL79_08230</name>
</gene>
<name>A0ABD4Z7L8_9CREN</name>
<dbReference type="AlphaFoldDB" id="A0ABD4Z7L8"/>
<dbReference type="RefSeq" id="WP_285274334.1">
    <property type="nucleotide sequence ID" value="NZ_JASNVW010000007.1"/>
</dbReference>
<comment type="caution">
    <text evidence="1">The sequence shown here is derived from an EMBL/GenBank/DDBJ whole genome shotgun (WGS) entry which is preliminary data.</text>
</comment>
<organism evidence="1 2">
    <name type="scientific">Ignisphaera cupida</name>
    <dbReference type="NCBI Taxonomy" id="3050454"/>
    <lineage>
        <taxon>Archaea</taxon>
        <taxon>Thermoproteota</taxon>
        <taxon>Thermoprotei</taxon>
        <taxon>Desulfurococcales</taxon>
        <taxon>Desulfurococcaceae</taxon>
        <taxon>Ignisphaera</taxon>
    </lineage>
</organism>
<reference evidence="1 2" key="1">
    <citation type="submission" date="2023-05" db="EMBL/GenBank/DDBJ databases">
        <title>A new hyperthermophilic archaea 'Ignisphaera cupida' sp. nov. and description of the family 'Ignisphaeraceae' fam. nov.</title>
        <authorList>
            <person name="Podosokorskaya O.A."/>
            <person name="Elcheninov A.G."/>
            <person name="Klukina A."/>
            <person name="Merkel A.Y."/>
        </authorList>
    </citation>
    <scope>NUCLEOTIDE SEQUENCE [LARGE SCALE GENOMIC DNA]</scope>
    <source>
        <strain evidence="1 2">4213-co</strain>
    </source>
</reference>
<sequence length="80" mass="9384">MGIETGLRDIIENGTGYIQLLRNHIWIEDNILFQIALQFLNEDDDAKLVEEFEEIEEKRIGHGKHEELVKSIEDLSKEFN</sequence>
<evidence type="ECO:0008006" key="3">
    <source>
        <dbReference type="Google" id="ProtNLM"/>
    </source>
</evidence>